<dbReference type="Proteomes" id="UP000824782">
    <property type="component" value="Unassembled WGS sequence"/>
</dbReference>
<organism evidence="2 3">
    <name type="scientific">Engystomops pustulosus</name>
    <name type="common">Tungara frog</name>
    <name type="synonym">Physalaemus pustulosus</name>
    <dbReference type="NCBI Taxonomy" id="76066"/>
    <lineage>
        <taxon>Eukaryota</taxon>
        <taxon>Metazoa</taxon>
        <taxon>Chordata</taxon>
        <taxon>Craniata</taxon>
        <taxon>Vertebrata</taxon>
        <taxon>Euteleostomi</taxon>
        <taxon>Amphibia</taxon>
        <taxon>Batrachia</taxon>
        <taxon>Anura</taxon>
        <taxon>Neobatrachia</taxon>
        <taxon>Hyloidea</taxon>
        <taxon>Leptodactylidae</taxon>
        <taxon>Leiuperinae</taxon>
        <taxon>Engystomops</taxon>
    </lineage>
</organism>
<feature type="region of interest" description="Disordered" evidence="1">
    <location>
        <begin position="1"/>
        <end position="43"/>
    </location>
</feature>
<evidence type="ECO:0000313" key="2">
    <source>
        <dbReference type="EMBL" id="KAG8544717.1"/>
    </source>
</evidence>
<evidence type="ECO:0000313" key="3">
    <source>
        <dbReference type="Proteomes" id="UP000824782"/>
    </source>
</evidence>
<protein>
    <submittedName>
        <fullName evidence="2">Uncharacterized protein</fullName>
    </submittedName>
</protein>
<accession>A0AAV6Z6E0</accession>
<reference evidence="2" key="1">
    <citation type="thesis" date="2020" institute="ProQuest LLC" country="789 East Eisenhower Parkway, Ann Arbor, MI, USA">
        <title>Comparative Genomics and Chromosome Evolution.</title>
        <authorList>
            <person name="Mudd A.B."/>
        </authorList>
    </citation>
    <scope>NUCLEOTIDE SEQUENCE</scope>
    <source>
        <strain evidence="2">237g6f4</strain>
        <tissue evidence="2">Blood</tissue>
    </source>
</reference>
<evidence type="ECO:0000256" key="1">
    <source>
        <dbReference type="SAM" id="MobiDB-lite"/>
    </source>
</evidence>
<keyword evidence="3" id="KW-1185">Reference proteome</keyword>
<gene>
    <name evidence="2" type="ORF">GDO81_022007</name>
</gene>
<dbReference type="EMBL" id="WNYA01002036">
    <property type="protein sequence ID" value="KAG8544717.1"/>
    <property type="molecule type" value="Genomic_DNA"/>
</dbReference>
<name>A0AAV6Z6E0_ENGPU</name>
<sequence>MGAPCTPSHPQPSGCGKSLQDPMDIETMSSVSAGAPPTSAAISPDYKLSEHQIDLEIRSVTSGVFGSVDDFSGLVSTDVVRETTATNSLPRAAASCHFPPSSWTISVFGSRGPGWGHTCGHSAACNIIRSTSAAAGDRA</sequence>
<comment type="caution">
    <text evidence="2">The sequence shown here is derived from an EMBL/GenBank/DDBJ whole genome shotgun (WGS) entry which is preliminary data.</text>
</comment>
<dbReference type="AlphaFoldDB" id="A0AAV6Z6E0"/>
<proteinExistence type="predicted"/>